<gene>
    <name evidence="2" type="ORF">RRG08_036043</name>
</gene>
<evidence type="ECO:0000313" key="3">
    <source>
        <dbReference type="Proteomes" id="UP001283361"/>
    </source>
</evidence>
<organism evidence="2 3">
    <name type="scientific">Elysia crispata</name>
    <name type="common">lettuce slug</name>
    <dbReference type="NCBI Taxonomy" id="231223"/>
    <lineage>
        <taxon>Eukaryota</taxon>
        <taxon>Metazoa</taxon>
        <taxon>Spiralia</taxon>
        <taxon>Lophotrochozoa</taxon>
        <taxon>Mollusca</taxon>
        <taxon>Gastropoda</taxon>
        <taxon>Heterobranchia</taxon>
        <taxon>Euthyneura</taxon>
        <taxon>Panpulmonata</taxon>
        <taxon>Sacoglossa</taxon>
        <taxon>Placobranchoidea</taxon>
        <taxon>Plakobranchidae</taxon>
        <taxon>Elysia</taxon>
    </lineage>
</organism>
<reference evidence="2" key="1">
    <citation type="journal article" date="2023" name="G3 (Bethesda)">
        <title>A reference genome for the long-term kleptoplast-retaining sea slug Elysia crispata morphotype clarki.</title>
        <authorList>
            <person name="Eastman K.E."/>
            <person name="Pendleton A.L."/>
            <person name="Shaikh M.A."/>
            <person name="Suttiyut T."/>
            <person name="Ogas R."/>
            <person name="Tomko P."/>
            <person name="Gavelis G."/>
            <person name="Widhalm J.R."/>
            <person name="Wisecaver J.H."/>
        </authorList>
    </citation>
    <scope>NUCLEOTIDE SEQUENCE</scope>
    <source>
        <strain evidence="2">ECLA1</strain>
    </source>
</reference>
<evidence type="ECO:0000256" key="1">
    <source>
        <dbReference type="SAM" id="MobiDB-lite"/>
    </source>
</evidence>
<sequence length="75" mass="8559">MEETANEKEKSPKYAKGPDEPRVNNCGLGGGLGVKVEEQRNQQIVHINLQDVRENRTRMDTMPLYQTSSVFILRL</sequence>
<accession>A0AAE1E151</accession>
<proteinExistence type="predicted"/>
<protein>
    <submittedName>
        <fullName evidence="2">Uncharacterized protein</fullName>
    </submittedName>
</protein>
<comment type="caution">
    <text evidence="2">The sequence shown here is derived from an EMBL/GenBank/DDBJ whole genome shotgun (WGS) entry which is preliminary data.</text>
</comment>
<evidence type="ECO:0000313" key="2">
    <source>
        <dbReference type="EMBL" id="KAK3789750.1"/>
    </source>
</evidence>
<feature type="compositionally biased region" description="Basic and acidic residues" evidence="1">
    <location>
        <begin position="1"/>
        <end position="22"/>
    </location>
</feature>
<dbReference type="AlphaFoldDB" id="A0AAE1E151"/>
<name>A0AAE1E151_9GAST</name>
<dbReference type="Proteomes" id="UP001283361">
    <property type="component" value="Unassembled WGS sequence"/>
</dbReference>
<keyword evidence="3" id="KW-1185">Reference proteome</keyword>
<dbReference type="EMBL" id="JAWDGP010001628">
    <property type="protein sequence ID" value="KAK3789750.1"/>
    <property type="molecule type" value="Genomic_DNA"/>
</dbReference>
<feature type="region of interest" description="Disordered" evidence="1">
    <location>
        <begin position="1"/>
        <end position="26"/>
    </location>
</feature>